<evidence type="ECO:0000313" key="3">
    <source>
        <dbReference type="Proteomes" id="UP000784294"/>
    </source>
</evidence>
<gene>
    <name evidence="2" type="ORF">PXEA_LOCUS33023</name>
</gene>
<organism evidence="2 3">
    <name type="scientific">Protopolystoma xenopodis</name>
    <dbReference type="NCBI Taxonomy" id="117903"/>
    <lineage>
        <taxon>Eukaryota</taxon>
        <taxon>Metazoa</taxon>
        <taxon>Spiralia</taxon>
        <taxon>Lophotrochozoa</taxon>
        <taxon>Platyhelminthes</taxon>
        <taxon>Monogenea</taxon>
        <taxon>Polyopisthocotylea</taxon>
        <taxon>Polystomatidea</taxon>
        <taxon>Polystomatidae</taxon>
        <taxon>Protopolystoma</taxon>
    </lineage>
</organism>
<accession>A0A448XLM5</accession>
<name>A0A448XLM5_9PLAT</name>
<keyword evidence="3" id="KW-1185">Reference proteome</keyword>
<feature type="compositionally biased region" description="Basic and acidic residues" evidence="1">
    <location>
        <begin position="46"/>
        <end position="67"/>
    </location>
</feature>
<feature type="region of interest" description="Disordered" evidence="1">
    <location>
        <begin position="250"/>
        <end position="276"/>
    </location>
</feature>
<evidence type="ECO:0000256" key="1">
    <source>
        <dbReference type="SAM" id="MobiDB-lite"/>
    </source>
</evidence>
<evidence type="ECO:0000313" key="2">
    <source>
        <dbReference type="EMBL" id="VEL39583.1"/>
    </source>
</evidence>
<dbReference type="Proteomes" id="UP000784294">
    <property type="component" value="Unassembled WGS sequence"/>
</dbReference>
<dbReference type="AlphaFoldDB" id="A0A448XLM5"/>
<proteinExistence type="predicted"/>
<reference evidence="2" key="1">
    <citation type="submission" date="2018-11" db="EMBL/GenBank/DDBJ databases">
        <authorList>
            <consortium name="Pathogen Informatics"/>
        </authorList>
    </citation>
    <scope>NUCLEOTIDE SEQUENCE</scope>
</reference>
<sequence>MLEGALSGVRCEGGVQVASASVSASASISVCISVSVYPSAYFRSGQKPDKPREHVGQRGDSERKDGERSAKRVCIIVSTLAGEVMLKQLGKLYQPKGSLEACLAGARSLEERRRKRVANGCDDCDGCDACDDCDGCDGCNEWDGCDGCDEWDDCDGCDEWDKCDDCDGCDEWDGCDDCDEGFEGLRDRMALEMKWETAPNPPTHSHTHKHTHTHTHTWGIVDKRSSKEGWCKVKEEECHNRRCLSAPIGNAEADREDGNGRRRCTKKLGPGQAGKDTVSPVAAGANGGVAMHMFELI</sequence>
<dbReference type="EMBL" id="CAAALY010261772">
    <property type="protein sequence ID" value="VEL39583.1"/>
    <property type="molecule type" value="Genomic_DNA"/>
</dbReference>
<comment type="caution">
    <text evidence="2">The sequence shown here is derived from an EMBL/GenBank/DDBJ whole genome shotgun (WGS) entry which is preliminary data.</text>
</comment>
<protein>
    <submittedName>
        <fullName evidence="2">Uncharacterized protein</fullName>
    </submittedName>
</protein>
<feature type="region of interest" description="Disordered" evidence="1">
    <location>
        <begin position="44"/>
        <end position="67"/>
    </location>
</feature>